<dbReference type="PROSITE" id="PS50110">
    <property type="entry name" value="RESPONSE_REGULATORY"/>
    <property type="match status" value="1"/>
</dbReference>
<feature type="modified residue" description="4-aspartylphosphate" evidence="4">
    <location>
        <position position="51"/>
    </location>
</feature>
<dbReference type="GO" id="GO:0006355">
    <property type="term" value="P:regulation of DNA-templated transcription"/>
    <property type="evidence" value="ECO:0007669"/>
    <property type="project" value="InterPro"/>
</dbReference>
<gene>
    <name evidence="8" type="primary">tctD_4</name>
    <name evidence="8" type="ORF">GAK30_01479</name>
</gene>
<dbReference type="PANTHER" id="PTHR48111:SF67">
    <property type="entry name" value="TRANSCRIPTIONAL REGULATORY PROTEIN TCTD"/>
    <property type="match status" value="1"/>
</dbReference>
<sequence>MKILLVEDEAELAAWLARALGQSRFLVELAQDGLVAERFLKTHEYDAVVLDVQLPGKDGFAVLAGMRARDDRTPVLMLTAQGALEDRVRGLQQGADDFLAKPFALAELEARLFALIRRSQGKDQPRLQVGPLSFDVATRAFWLGGEPLPLTPREHAALSALVRRGSRPVSKAQLFDLVFDADSEAQADAVDVVLHRLRKKLAARGVEVVTVRGVGYMLKAAGDGQPAPEA</sequence>
<dbReference type="Proteomes" id="UP000461670">
    <property type="component" value="Unassembled WGS sequence"/>
</dbReference>
<dbReference type="SMART" id="SM00862">
    <property type="entry name" value="Trans_reg_C"/>
    <property type="match status" value="1"/>
</dbReference>
<reference evidence="9" key="1">
    <citation type="journal article" date="2020" name="MBio">
        <title>Horizontal gene transfer to a defensive symbiont with a reduced genome amongst a multipartite beetle microbiome.</title>
        <authorList>
            <person name="Waterworth S.C."/>
            <person name="Florez L.V."/>
            <person name="Rees E.R."/>
            <person name="Hertweck C."/>
            <person name="Kaltenpoth M."/>
            <person name="Kwan J.C."/>
        </authorList>
    </citation>
    <scope>NUCLEOTIDE SEQUENCE [LARGE SCALE GENOMIC DNA]</scope>
</reference>
<name>A0A7V8FPV2_9BURK</name>
<dbReference type="InterPro" id="IPR039420">
    <property type="entry name" value="WalR-like"/>
</dbReference>
<organism evidence="8 9">
    <name type="scientific">Paracidovorax wautersii</name>
    <dbReference type="NCBI Taxonomy" id="1177982"/>
    <lineage>
        <taxon>Bacteria</taxon>
        <taxon>Pseudomonadati</taxon>
        <taxon>Pseudomonadota</taxon>
        <taxon>Betaproteobacteria</taxon>
        <taxon>Burkholderiales</taxon>
        <taxon>Comamonadaceae</taxon>
        <taxon>Paracidovorax</taxon>
    </lineage>
</organism>
<dbReference type="PROSITE" id="PS51755">
    <property type="entry name" value="OMPR_PHOB"/>
    <property type="match status" value="1"/>
</dbReference>
<evidence type="ECO:0000256" key="2">
    <source>
        <dbReference type="ARBA" id="ARBA00023125"/>
    </source>
</evidence>
<keyword evidence="3" id="KW-0804">Transcription</keyword>
<dbReference type="CDD" id="cd00383">
    <property type="entry name" value="trans_reg_C"/>
    <property type="match status" value="1"/>
</dbReference>
<dbReference type="GO" id="GO:0000156">
    <property type="term" value="F:phosphorelay response regulator activity"/>
    <property type="evidence" value="ECO:0007669"/>
    <property type="project" value="TreeGrafter"/>
</dbReference>
<comment type="caution">
    <text evidence="8">The sequence shown here is derived from an EMBL/GenBank/DDBJ whole genome shotgun (WGS) entry which is preliminary data.</text>
</comment>
<evidence type="ECO:0000256" key="3">
    <source>
        <dbReference type="ARBA" id="ARBA00023163"/>
    </source>
</evidence>
<dbReference type="InterPro" id="IPR036388">
    <property type="entry name" value="WH-like_DNA-bd_sf"/>
</dbReference>
<dbReference type="PANTHER" id="PTHR48111">
    <property type="entry name" value="REGULATOR OF RPOS"/>
    <property type="match status" value="1"/>
</dbReference>
<keyword evidence="4" id="KW-0597">Phosphoprotein</keyword>
<evidence type="ECO:0000256" key="1">
    <source>
        <dbReference type="ARBA" id="ARBA00023015"/>
    </source>
</evidence>
<feature type="DNA-binding region" description="OmpR/PhoB-type" evidence="5">
    <location>
        <begin position="124"/>
        <end position="220"/>
    </location>
</feature>
<dbReference type="Gene3D" id="3.40.50.2300">
    <property type="match status" value="1"/>
</dbReference>
<proteinExistence type="predicted"/>
<dbReference type="InterPro" id="IPR011006">
    <property type="entry name" value="CheY-like_superfamily"/>
</dbReference>
<dbReference type="Gene3D" id="1.10.10.10">
    <property type="entry name" value="Winged helix-like DNA-binding domain superfamily/Winged helix DNA-binding domain"/>
    <property type="match status" value="1"/>
</dbReference>
<dbReference type="InterPro" id="IPR001789">
    <property type="entry name" value="Sig_transdc_resp-reg_receiver"/>
</dbReference>
<evidence type="ECO:0000259" key="7">
    <source>
        <dbReference type="PROSITE" id="PS51755"/>
    </source>
</evidence>
<accession>A0A7V8FPV2</accession>
<feature type="domain" description="Response regulatory" evidence="6">
    <location>
        <begin position="2"/>
        <end position="116"/>
    </location>
</feature>
<evidence type="ECO:0000313" key="9">
    <source>
        <dbReference type="Proteomes" id="UP000461670"/>
    </source>
</evidence>
<dbReference type="GO" id="GO:0000976">
    <property type="term" value="F:transcription cis-regulatory region binding"/>
    <property type="evidence" value="ECO:0007669"/>
    <property type="project" value="TreeGrafter"/>
</dbReference>
<evidence type="ECO:0000313" key="8">
    <source>
        <dbReference type="EMBL" id="KAF1021977.1"/>
    </source>
</evidence>
<evidence type="ECO:0000256" key="4">
    <source>
        <dbReference type="PROSITE-ProRule" id="PRU00169"/>
    </source>
</evidence>
<dbReference type="GO" id="GO:0005829">
    <property type="term" value="C:cytosol"/>
    <property type="evidence" value="ECO:0007669"/>
    <property type="project" value="TreeGrafter"/>
</dbReference>
<keyword evidence="2 5" id="KW-0238">DNA-binding</keyword>
<dbReference type="GO" id="GO:0032993">
    <property type="term" value="C:protein-DNA complex"/>
    <property type="evidence" value="ECO:0007669"/>
    <property type="project" value="TreeGrafter"/>
</dbReference>
<keyword evidence="1" id="KW-0805">Transcription regulation</keyword>
<dbReference type="Pfam" id="PF00072">
    <property type="entry name" value="Response_reg"/>
    <property type="match status" value="1"/>
</dbReference>
<evidence type="ECO:0000259" key="6">
    <source>
        <dbReference type="PROSITE" id="PS50110"/>
    </source>
</evidence>
<evidence type="ECO:0000256" key="5">
    <source>
        <dbReference type="PROSITE-ProRule" id="PRU01091"/>
    </source>
</evidence>
<dbReference type="EMBL" id="WNDQ01000016">
    <property type="protein sequence ID" value="KAF1021977.1"/>
    <property type="molecule type" value="Genomic_DNA"/>
</dbReference>
<dbReference type="SMART" id="SM00448">
    <property type="entry name" value="REC"/>
    <property type="match status" value="1"/>
</dbReference>
<dbReference type="SUPFAM" id="SSF52172">
    <property type="entry name" value="CheY-like"/>
    <property type="match status" value="1"/>
</dbReference>
<dbReference type="InterPro" id="IPR001867">
    <property type="entry name" value="OmpR/PhoB-type_DNA-bd"/>
</dbReference>
<feature type="domain" description="OmpR/PhoB-type" evidence="7">
    <location>
        <begin position="124"/>
        <end position="220"/>
    </location>
</feature>
<dbReference type="AlphaFoldDB" id="A0A7V8FPV2"/>
<protein>
    <submittedName>
        <fullName evidence="8">Transcriptional regulatory protein tctD</fullName>
    </submittedName>
</protein>
<dbReference type="Pfam" id="PF00486">
    <property type="entry name" value="Trans_reg_C"/>
    <property type="match status" value="1"/>
</dbReference>